<dbReference type="Proteomes" id="UP001501638">
    <property type="component" value="Unassembled WGS sequence"/>
</dbReference>
<keyword evidence="2" id="KW-1185">Reference proteome</keyword>
<dbReference type="EMBL" id="BAAASZ010000012">
    <property type="protein sequence ID" value="GAA2433135.1"/>
    <property type="molecule type" value="Genomic_DNA"/>
</dbReference>
<evidence type="ECO:0000313" key="1">
    <source>
        <dbReference type="EMBL" id="GAA2433135.1"/>
    </source>
</evidence>
<proteinExistence type="predicted"/>
<comment type="caution">
    <text evidence="1">The sequence shown here is derived from an EMBL/GenBank/DDBJ whole genome shotgun (WGS) entry which is preliminary data.</text>
</comment>
<name>A0ABP5WT59_9ACTN</name>
<accession>A0ABP5WT59</accession>
<evidence type="ECO:0000313" key="2">
    <source>
        <dbReference type="Proteomes" id="UP001501638"/>
    </source>
</evidence>
<organism evidence="1 2">
    <name type="scientific">Streptomyces macrosporus</name>
    <dbReference type="NCBI Taxonomy" id="44032"/>
    <lineage>
        <taxon>Bacteria</taxon>
        <taxon>Bacillati</taxon>
        <taxon>Actinomycetota</taxon>
        <taxon>Actinomycetes</taxon>
        <taxon>Kitasatosporales</taxon>
        <taxon>Streptomycetaceae</taxon>
        <taxon>Streptomyces</taxon>
    </lineage>
</organism>
<protein>
    <submittedName>
        <fullName evidence="1">Uncharacterized protein</fullName>
    </submittedName>
</protein>
<sequence length="268" mass="29593">MPRGLTLPLEGHFPTDWDVQDDDRARTILLGRCLKRFGITPRDRGAGRTDRHVGPRTLVQVRYGTRDTAWASEYGYWFPGQDRGRPAPPGAPSPEEAEVATGAVKTHKGRKVPEGGCIGEVVRTLDGPDATPATYADALAEGNELNTASFRSTRAEPAVRRAERAWSECMRRHGHRLPADIFSASAEVLGDGGGPETRPKPPPRGDEVRIAVADAECIGESRVDVVWNRAEVAYQRTRMAEDPATWTRVREVLDRHFANVRLVLDGRK</sequence>
<reference evidence="2" key="1">
    <citation type="journal article" date="2019" name="Int. J. Syst. Evol. Microbiol.">
        <title>The Global Catalogue of Microorganisms (GCM) 10K type strain sequencing project: providing services to taxonomists for standard genome sequencing and annotation.</title>
        <authorList>
            <consortium name="The Broad Institute Genomics Platform"/>
            <consortium name="The Broad Institute Genome Sequencing Center for Infectious Disease"/>
            <person name="Wu L."/>
            <person name="Ma J."/>
        </authorList>
    </citation>
    <scope>NUCLEOTIDE SEQUENCE [LARGE SCALE GENOMIC DNA]</scope>
    <source>
        <strain evidence="2">JCM 6305</strain>
    </source>
</reference>
<gene>
    <name evidence="1" type="ORF">GCM10010405_15190</name>
</gene>